<name>A0A914V7H3_9BILA</name>
<dbReference type="WBParaSite" id="PSAMB.scaffold16319size1355.g36889.t1">
    <property type="protein sequence ID" value="PSAMB.scaffold16319size1355.g36889.t1"/>
    <property type="gene ID" value="PSAMB.scaffold16319size1355.g36889"/>
</dbReference>
<protein>
    <submittedName>
        <fullName evidence="3">Uncharacterized protein</fullName>
    </submittedName>
</protein>
<evidence type="ECO:0000313" key="2">
    <source>
        <dbReference type="Proteomes" id="UP000887566"/>
    </source>
</evidence>
<accession>A0A914V7H3</accession>
<dbReference type="AlphaFoldDB" id="A0A914V7H3"/>
<feature type="region of interest" description="Disordered" evidence="1">
    <location>
        <begin position="34"/>
        <end position="58"/>
    </location>
</feature>
<dbReference type="Proteomes" id="UP000887566">
    <property type="component" value="Unplaced"/>
</dbReference>
<keyword evidence="2" id="KW-1185">Reference proteome</keyword>
<evidence type="ECO:0000313" key="3">
    <source>
        <dbReference type="WBParaSite" id="PSAMB.scaffold16319size1355.g36889.t1"/>
    </source>
</evidence>
<sequence>MCASSFSLWHLIDFQIFSDRTPVLQQTKISVLYTRRNRRRKRRRRRGRRREPSAGGPRLVISHRAPVMHVVASETVANAPAPAHLLTILAVD</sequence>
<feature type="compositionally biased region" description="Basic residues" evidence="1">
    <location>
        <begin position="35"/>
        <end position="49"/>
    </location>
</feature>
<organism evidence="2 3">
    <name type="scientific">Plectus sambesii</name>
    <dbReference type="NCBI Taxonomy" id="2011161"/>
    <lineage>
        <taxon>Eukaryota</taxon>
        <taxon>Metazoa</taxon>
        <taxon>Ecdysozoa</taxon>
        <taxon>Nematoda</taxon>
        <taxon>Chromadorea</taxon>
        <taxon>Plectida</taxon>
        <taxon>Plectina</taxon>
        <taxon>Plectoidea</taxon>
        <taxon>Plectidae</taxon>
        <taxon>Plectus</taxon>
    </lineage>
</organism>
<reference evidence="3" key="1">
    <citation type="submission" date="2022-11" db="UniProtKB">
        <authorList>
            <consortium name="WormBaseParasite"/>
        </authorList>
    </citation>
    <scope>IDENTIFICATION</scope>
</reference>
<proteinExistence type="predicted"/>
<evidence type="ECO:0000256" key="1">
    <source>
        <dbReference type="SAM" id="MobiDB-lite"/>
    </source>
</evidence>